<proteinExistence type="predicted"/>
<dbReference type="VEuPathDB" id="VectorBase:GBRI004934"/>
<organism evidence="2 3">
    <name type="scientific">Glossina brevipalpis</name>
    <dbReference type="NCBI Taxonomy" id="37001"/>
    <lineage>
        <taxon>Eukaryota</taxon>
        <taxon>Metazoa</taxon>
        <taxon>Ecdysozoa</taxon>
        <taxon>Arthropoda</taxon>
        <taxon>Hexapoda</taxon>
        <taxon>Insecta</taxon>
        <taxon>Pterygota</taxon>
        <taxon>Neoptera</taxon>
        <taxon>Endopterygota</taxon>
        <taxon>Diptera</taxon>
        <taxon>Brachycera</taxon>
        <taxon>Muscomorpha</taxon>
        <taxon>Hippoboscoidea</taxon>
        <taxon>Glossinidae</taxon>
        <taxon>Glossina</taxon>
    </lineage>
</organism>
<accession>A0A1A9W3B3</accession>
<reference evidence="2" key="2">
    <citation type="submission" date="2020-05" db="UniProtKB">
        <authorList>
            <consortium name="EnsemblMetazoa"/>
        </authorList>
    </citation>
    <scope>IDENTIFICATION</scope>
    <source>
        <strain evidence="2">IAEA</strain>
    </source>
</reference>
<keyword evidence="1" id="KW-1133">Transmembrane helix</keyword>
<dbReference type="AlphaFoldDB" id="A0A1A9W3B3"/>
<protein>
    <submittedName>
        <fullName evidence="2">Uncharacterized protein</fullName>
    </submittedName>
</protein>
<keyword evidence="1" id="KW-0812">Transmembrane</keyword>
<keyword evidence="1" id="KW-0472">Membrane</keyword>
<evidence type="ECO:0000313" key="3">
    <source>
        <dbReference type="Proteomes" id="UP000091820"/>
    </source>
</evidence>
<sequence>MQTSFKMWFKFKNVVHTIITDTLHLLFLTILLGYPFNVNVCNIQAMDYYSSTSYVTAAPAAALKIIATSFKATTSITSPHLVKGAVASAAAVNNADDLFLLRTQHDFLKETKTTTNLTTHHLPNDNDIFKSFSITYDIVNKSSTYRVKSQISWSIEDRQYFMVLFVQSNKLVDDLCQSRDVKVFG</sequence>
<reference evidence="3" key="1">
    <citation type="submission" date="2014-03" db="EMBL/GenBank/DDBJ databases">
        <authorList>
            <person name="Aksoy S."/>
            <person name="Warren W."/>
            <person name="Wilson R.K."/>
        </authorList>
    </citation>
    <scope>NUCLEOTIDE SEQUENCE [LARGE SCALE GENOMIC DNA]</scope>
    <source>
        <strain evidence="3">IAEA</strain>
    </source>
</reference>
<dbReference type="Proteomes" id="UP000091820">
    <property type="component" value="Unassembled WGS sequence"/>
</dbReference>
<dbReference type="EnsemblMetazoa" id="GBRI004934-RA">
    <property type="protein sequence ID" value="GBRI004934-PA"/>
    <property type="gene ID" value="GBRI004934"/>
</dbReference>
<feature type="transmembrane region" description="Helical" evidence="1">
    <location>
        <begin position="14"/>
        <end position="36"/>
    </location>
</feature>
<name>A0A1A9W3B3_9MUSC</name>
<evidence type="ECO:0000256" key="1">
    <source>
        <dbReference type="SAM" id="Phobius"/>
    </source>
</evidence>
<evidence type="ECO:0000313" key="2">
    <source>
        <dbReference type="EnsemblMetazoa" id="GBRI004934-PA"/>
    </source>
</evidence>
<keyword evidence="3" id="KW-1185">Reference proteome</keyword>